<dbReference type="EMBL" id="JAHWGI010000324">
    <property type="protein sequence ID" value="KAK3913502.1"/>
    <property type="molecule type" value="Genomic_DNA"/>
</dbReference>
<proteinExistence type="predicted"/>
<organism evidence="2 3">
    <name type="scientific">Frankliniella fusca</name>
    <dbReference type="NCBI Taxonomy" id="407009"/>
    <lineage>
        <taxon>Eukaryota</taxon>
        <taxon>Metazoa</taxon>
        <taxon>Ecdysozoa</taxon>
        <taxon>Arthropoda</taxon>
        <taxon>Hexapoda</taxon>
        <taxon>Insecta</taxon>
        <taxon>Pterygota</taxon>
        <taxon>Neoptera</taxon>
        <taxon>Paraneoptera</taxon>
        <taxon>Thysanoptera</taxon>
        <taxon>Terebrantia</taxon>
        <taxon>Thripoidea</taxon>
        <taxon>Thripidae</taxon>
        <taxon>Frankliniella</taxon>
    </lineage>
</organism>
<dbReference type="AlphaFoldDB" id="A0AAE1H2A7"/>
<sequence length="441" mass="50202">MASTRGWGSSTTSCQGVETTSFKIRQVTMGDDMESVVSRHVDPTLQRMASDGSPLVSSGVSAAGSLGSAQSIDPSPQLDLGQGFKCCVCKKVLKTKKGFLNHTFLHNVADASQKKPNIDFVEPKVAGIVLMIVREMSVELNVPEEKEGILKHVQSLEESNTELVEFGKEISKPILDGILKKSKLLPTNQYEEVLSSVNKYLCEERNMLQLQLSFSRCLPSLYRESKYLRNIVFRISFRLTEELELLVLREINSQYKSNAAVSIPAQNTFGSETEKRAFKDHILKLMRTYFVKANRINTPVYRSRCECIKRRIFETGDEDFITTEIILDSQSWLQEKIYLSDRAVEFFLHIQGVIKISLQDESNDLRQHVLDKIVQEVAPLNLWHTLTVNYFSESDSLVFMREVVMMIVDMSVLLAEKKLKVVANEQKKLQKFSVRENLKRN</sequence>
<dbReference type="InterPro" id="IPR013087">
    <property type="entry name" value="Znf_C2H2_type"/>
</dbReference>
<comment type="caution">
    <text evidence="2">The sequence shown here is derived from an EMBL/GenBank/DDBJ whole genome shotgun (WGS) entry which is preliminary data.</text>
</comment>
<gene>
    <name evidence="2" type="ORF">KUF71_022959</name>
</gene>
<evidence type="ECO:0000313" key="3">
    <source>
        <dbReference type="Proteomes" id="UP001219518"/>
    </source>
</evidence>
<dbReference type="Proteomes" id="UP001219518">
    <property type="component" value="Unassembled WGS sequence"/>
</dbReference>
<keyword evidence="3" id="KW-1185">Reference proteome</keyword>
<reference evidence="2" key="2">
    <citation type="journal article" date="2023" name="BMC Genomics">
        <title>Pest status, molecular evolution, and epigenetic factors derived from the genome assembly of Frankliniella fusca, a thysanopteran phytovirus vector.</title>
        <authorList>
            <person name="Catto M.A."/>
            <person name="Labadie P.E."/>
            <person name="Jacobson A.L."/>
            <person name="Kennedy G.G."/>
            <person name="Srinivasan R."/>
            <person name="Hunt B.G."/>
        </authorList>
    </citation>
    <scope>NUCLEOTIDE SEQUENCE</scope>
    <source>
        <strain evidence="2">PL_HMW_Pooled</strain>
    </source>
</reference>
<accession>A0AAE1H2A7</accession>
<evidence type="ECO:0000259" key="1">
    <source>
        <dbReference type="PROSITE" id="PS00028"/>
    </source>
</evidence>
<name>A0AAE1H2A7_9NEOP</name>
<reference evidence="2" key="1">
    <citation type="submission" date="2021-07" db="EMBL/GenBank/DDBJ databases">
        <authorList>
            <person name="Catto M.A."/>
            <person name="Jacobson A."/>
            <person name="Kennedy G."/>
            <person name="Labadie P."/>
            <person name="Hunt B.G."/>
            <person name="Srinivasan R."/>
        </authorList>
    </citation>
    <scope>NUCLEOTIDE SEQUENCE</scope>
    <source>
        <strain evidence="2">PL_HMW_Pooled</strain>
        <tissue evidence="2">Head</tissue>
    </source>
</reference>
<evidence type="ECO:0000313" key="2">
    <source>
        <dbReference type="EMBL" id="KAK3913502.1"/>
    </source>
</evidence>
<feature type="domain" description="C2H2-type" evidence="1">
    <location>
        <begin position="86"/>
        <end position="106"/>
    </location>
</feature>
<protein>
    <submittedName>
        <fullName evidence="2">ORF4 polyprotein</fullName>
    </submittedName>
</protein>
<dbReference type="PROSITE" id="PS00028">
    <property type="entry name" value="ZINC_FINGER_C2H2_1"/>
    <property type="match status" value="1"/>
</dbReference>